<evidence type="ECO:0000313" key="2">
    <source>
        <dbReference type="Proteomes" id="UP000729402"/>
    </source>
</evidence>
<evidence type="ECO:0008006" key="3">
    <source>
        <dbReference type="Google" id="ProtNLM"/>
    </source>
</evidence>
<dbReference type="PANTHER" id="PTHR46328">
    <property type="entry name" value="FAR-RED IMPAIRED RESPONSIVE (FAR1) FAMILY PROTEIN-RELATED"/>
    <property type="match status" value="1"/>
</dbReference>
<sequence length="151" mass="15768">MLLSSAAGEAALATMDECATFKEDVAATSGENVTAAGGENTAIAEVKIVAPTRGEANVVFRGQGATAIVGGEVAVDTEEGLDAADDAGAVESLDSSKTNDHTFVQVVDKFVQTLIIPKVGMVFQSEEESYEMYNTYAAKVGFSIRKGHTKR</sequence>
<proteinExistence type="predicted"/>
<dbReference type="AlphaFoldDB" id="A0A8J5VZA7"/>
<gene>
    <name evidence="1" type="ORF">GUJ93_ZPchr0004g40310</name>
</gene>
<organism evidence="1 2">
    <name type="scientific">Zizania palustris</name>
    <name type="common">Northern wild rice</name>
    <dbReference type="NCBI Taxonomy" id="103762"/>
    <lineage>
        <taxon>Eukaryota</taxon>
        <taxon>Viridiplantae</taxon>
        <taxon>Streptophyta</taxon>
        <taxon>Embryophyta</taxon>
        <taxon>Tracheophyta</taxon>
        <taxon>Spermatophyta</taxon>
        <taxon>Magnoliopsida</taxon>
        <taxon>Liliopsida</taxon>
        <taxon>Poales</taxon>
        <taxon>Poaceae</taxon>
        <taxon>BOP clade</taxon>
        <taxon>Oryzoideae</taxon>
        <taxon>Oryzeae</taxon>
        <taxon>Zizaniinae</taxon>
        <taxon>Zizania</taxon>
    </lineage>
</organism>
<name>A0A8J5VZA7_ZIZPA</name>
<protein>
    <recommendedName>
        <fullName evidence="3">Protein FAR1-RELATED SEQUENCE</fullName>
    </recommendedName>
</protein>
<accession>A0A8J5VZA7</accession>
<dbReference type="PANTHER" id="PTHR46328:SF30">
    <property type="entry name" value="OS04G0641500 PROTEIN"/>
    <property type="match status" value="1"/>
</dbReference>
<evidence type="ECO:0000313" key="1">
    <source>
        <dbReference type="EMBL" id="KAG8065914.1"/>
    </source>
</evidence>
<dbReference type="OrthoDB" id="690128at2759"/>
<comment type="caution">
    <text evidence="1">The sequence shown here is derived from an EMBL/GenBank/DDBJ whole genome shotgun (WGS) entry which is preliminary data.</text>
</comment>
<keyword evidence="2" id="KW-1185">Reference proteome</keyword>
<dbReference type="Proteomes" id="UP000729402">
    <property type="component" value="Unassembled WGS sequence"/>
</dbReference>
<reference evidence="1" key="1">
    <citation type="journal article" date="2021" name="bioRxiv">
        <title>Whole Genome Assembly and Annotation of Northern Wild Rice, Zizania palustris L., Supports a Whole Genome Duplication in the Zizania Genus.</title>
        <authorList>
            <person name="Haas M."/>
            <person name="Kono T."/>
            <person name="Macchietto M."/>
            <person name="Millas R."/>
            <person name="McGilp L."/>
            <person name="Shao M."/>
            <person name="Duquette J."/>
            <person name="Hirsch C.N."/>
            <person name="Kimball J."/>
        </authorList>
    </citation>
    <scope>NUCLEOTIDE SEQUENCE</scope>
    <source>
        <tissue evidence="1">Fresh leaf tissue</tissue>
    </source>
</reference>
<dbReference type="EMBL" id="JAAALK010000285">
    <property type="protein sequence ID" value="KAG8065914.1"/>
    <property type="molecule type" value="Genomic_DNA"/>
</dbReference>
<reference evidence="1" key="2">
    <citation type="submission" date="2021-02" db="EMBL/GenBank/DDBJ databases">
        <authorList>
            <person name="Kimball J.A."/>
            <person name="Haas M.W."/>
            <person name="Macchietto M."/>
            <person name="Kono T."/>
            <person name="Duquette J."/>
            <person name="Shao M."/>
        </authorList>
    </citation>
    <scope>NUCLEOTIDE SEQUENCE</scope>
    <source>
        <tissue evidence="1">Fresh leaf tissue</tissue>
    </source>
</reference>